<feature type="region of interest" description="Disordered" evidence="1">
    <location>
        <begin position="78"/>
        <end position="97"/>
    </location>
</feature>
<evidence type="ECO:0000256" key="1">
    <source>
        <dbReference type="SAM" id="MobiDB-lite"/>
    </source>
</evidence>
<organism evidence="2 3">
    <name type="scientific">Coemansia umbellata</name>
    <dbReference type="NCBI Taxonomy" id="1424467"/>
    <lineage>
        <taxon>Eukaryota</taxon>
        <taxon>Fungi</taxon>
        <taxon>Fungi incertae sedis</taxon>
        <taxon>Zoopagomycota</taxon>
        <taxon>Kickxellomycotina</taxon>
        <taxon>Kickxellomycetes</taxon>
        <taxon>Kickxellales</taxon>
        <taxon>Kickxellaceae</taxon>
        <taxon>Coemansia</taxon>
    </lineage>
</organism>
<feature type="compositionally biased region" description="Basic and acidic residues" evidence="1">
    <location>
        <begin position="87"/>
        <end position="97"/>
    </location>
</feature>
<keyword evidence="3" id="KW-1185">Reference proteome</keyword>
<evidence type="ECO:0000313" key="2">
    <source>
        <dbReference type="EMBL" id="KAJ1986418.1"/>
    </source>
</evidence>
<gene>
    <name evidence="2" type="ORF">EDC05_006307</name>
</gene>
<accession>A0ABQ8PD62</accession>
<feature type="compositionally biased region" description="Polar residues" evidence="1">
    <location>
        <begin position="1"/>
        <end position="13"/>
    </location>
</feature>
<dbReference type="EMBL" id="JANBQD010000174">
    <property type="protein sequence ID" value="KAJ1986418.1"/>
    <property type="molecule type" value="Genomic_DNA"/>
</dbReference>
<sequence length="388" mass="44700">MDITSTSDMQTEQPLPDVDMLEEDESCPRNCEPEDSHMRSTVSSGWQNSRLHAEDSIFIHMRTLMGIDLPESTHREKLLEAPSKPGNEPRKKQTEAKAKGQHAACHEGAGVHVVKYSLQSVGWRKEYDERLQALVRTTHELTACTFQLIRWIFVHELEEDSLFDSGGFLDQNFFSEVFQHLTGREEWPNVAKKTKRWRDLIKRHLPDYMAVTGIEPIALRALGQAIGYEATKIKTAYLNNIKMRSGQHLRCAINVLLNTRAEKKAPRKEMAGRLKNEFLRECEARIWLLAKQVKEAIRHRHPATSKLGPKAQRIVEELKPILGACSANYEFAEDSIYCDAKNSLQRYLKAFSKLARFFERRAAKCFQCFPLRTSWVSVHMHIDAKILR</sequence>
<reference evidence="2" key="1">
    <citation type="submission" date="2022-07" db="EMBL/GenBank/DDBJ databases">
        <title>Phylogenomic reconstructions and comparative analyses of Kickxellomycotina fungi.</title>
        <authorList>
            <person name="Reynolds N.K."/>
            <person name="Stajich J.E."/>
            <person name="Barry K."/>
            <person name="Grigoriev I.V."/>
            <person name="Crous P."/>
            <person name="Smith M.E."/>
        </authorList>
    </citation>
    <scope>NUCLEOTIDE SEQUENCE</scope>
    <source>
        <strain evidence="2">BCRC 34882</strain>
    </source>
</reference>
<proteinExistence type="predicted"/>
<comment type="caution">
    <text evidence="2">The sequence shown here is derived from an EMBL/GenBank/DDBJ whole genome shotgun (WGS) entry which is preliminary data.</text>
</comment>
<feature type="region of interest" description="Disordered" evidence="1">
    <location>
        <begin position="1"/>
        <end position="46"/>
    </location>
</feature>
<evidence type="ECO:0000313" key="3">
    <source>
        <dbReference type="Proteomes" id="UP001151295"/>
    </source>
</evidence>
<protein>
    <submittedName>
        <fullName evidence="2">Uncharacterized protein</fullName>
    </submittedName>
</protein>
<dbReference type="Proteomes" id="UP001151295">
    <property type="component" value="Unassembled WGS sequence"/>
</dbReference>
<name>A0ABQ8PD62_9FUNG</name>